<evidence type="ECO:0000259" key="1">
    <source>
        <dbReference type="Pfam" id="PF00326"/>
    </source>
</evidence>
<gene>
    <name evidence="2" type="ORF">I532_14158</name>
</gene>
<accession>M8DEV3</accession>
<dbReference type="GeneID" id="89498554"/>
<keyword evidence="3" id="KW-1185">Reference proteome</keyword>
<organism evidence="2 3">
    <name type="scientific">Brevibacillus borstelensis AK1</name>
    <dbReference type="NCBI Taxonomy" id="1300222"/>
    <lineage>
        <taxon>Bacteria</taxon>
        <taxon>Bacillati</taxon>
        <taxon>Bacillota</taxon>
        <taxon>Bacilli</taxon>
        <taxon>Bacillales</taxon>
        <taxon>Paenibacillaceae</taxon>
        <taxon>Brevibacillus</taxon>
    </lineage>
</organism>
<feature type="domain" description="Peptidase S9 prolyl oligopeptidase catalytic" evidence="1">
    <location>
        <begin position="49"/>
        <end position="249"/>
    </location>
</feature>
<dbReference type="OrthoDB" id="9808543at2"/>
<proteinExistence type="predicted"/>
<dbReference type="Proteomes" id="UP000012081">
    <property type="component" value="Unassembled WGS sequence"/>
</dbReference>
<evidence type="ECO:0000313" key="2">
    <source>
        <dbReference type="EMBL" id="EMT51993.1"/>
    </source>
</evidence>
<protein>
    <recommendedName>
        <fullName evidence="1">Peptidase S9 prolyl oligopeptidase catalytic domain-containing protein</fullName>
    </recommendedName>
</protein>
<reference evidence="2 3" key="1">
    <citation type="submission" date="2013-03" db="EMBL/GenBank/DDBJ databases">
        <title>Assembly of a new bacterial strain Brevibacillus borstelensis AK1.</title>
        <authorList>
            <person name="Rajan I."/>
            <person name="PoliReddy D."/>
            <person name="Sugumar T."/>
            <person name="Rathinam K."/>
            <person name="Alqarawi S."/>
            <person name="Khalil A.B."/>
            <person name="Sivakumar N."/>
        </authorList>
    </citation>
    <scope>NUCLEOTIDE SEQUENCE [LARGE SCALE GENOMIC DNA]</scope>
    <source>
        <strain evidence="2 3">AK1</strain>
    </source>
</reference>
<comment type="caution">
    <text evidence="2">The sequence shown here is derived from an EMBL/GenBank/DDBJ whole genome shotgun (WGS) entry which is preliminary data.</text>
</comment>
<dbReference type="STRING" id="1300222.I532_14158"/>
<dbReference type="RefSeq" id="WP_003389009.1">
    <property type="nucleotide sequence ID" value="NZ_APBN01000005.1"/>
</dbReference>
<evidence type="ECO:0000313" key="3">
    <source>
        <dbReference type="Proteomes" id="UP000012081"/>
    </source>
</evidence>
<dbReference type="GO" id="GO:0008236">
    <property type="term" value="F:serine-type peptidase activity"/>
    <property type="evidence" value="ECO:0007669"/>
    <property type="project" value="InterPro"/>
</dbReference>
<dbReference type="SUPFAM" id="SSF53474">
    <property type="entry name" value="alpha/beta-Hydrolases"/>
    <property type="match status" value="1"/>
</dbReference>
<dbReference type="GO" id="GO:0006508">
    <property type="term" value="P:proteolysis"/>
    <property type="evidence" value="ECO:0007669"/>
    <property type="project" value="InterPro"/>
</dbReference>
<dbReference type="PANTHER" id="PTHR42886:SF53">
    <property type="entry name" value="ALPHA_BETA-HYDROLASES SUPERFAMILY PROTEIN"/>
    <property type="match status" value="1"/>
</dbReference>
<dbReference type="PATRIC" id="fig|1300222.3.peg.2958"/>
<dbReference type="EMBL" id="APBN01000005">
    <property type="protein sequence ID" value="EMT51993.1"/>
    <property type="molecule type" value="Genomic_DNA"/>
</dbReference>
<sequence length="277" mass="30885">MMESFRIPVDEELVIRGDFHAQEKDAGQPLLIFCHGFKGFKDWGSFPYAANRLAELGMAVVRFNFSCNGVGESGTEFVELEKFGRNTYAREIADLRVLTEWLHSEACPFKAAFDREKLFVMGHSKGGADAILFGANHPLVKGIITWNGTADVDLFDARLRQEIAEKGVGYIANARTGQQMPITKAVIDDVDQNREAYNLLAKVSSMEQPLCIIQGTKDYERLVKGAKRLQEAAKDVRVHWIEEGDHTFNTRHPFAGPSPQLESAIEHAAAFVHALCT</sequence>
<dbReference type="InterPro" id="IPR029058">
    <property type="entry name" value="AB_hydrolase_fold"/>
</dbReference>
<dbReference type="PANTHER" id="PTHR42886">
    <property type="entry name" value="RE40534P-RELATED"/>
    <property type="match status" value="1"/>
</dbReference>
<dbReference type="InterPro" id="IPR001375">
    <property type="entry name" value="Peptidase_S9_cat"/>
</dbReference>
<dbReference type="Gene3D" id="3.40.50.1820">
    <property type="entry name" value="alpha/beta hydrolase"/>
    <property type="match status" value="1"/>
</dbReference>
<dbReference type="Pfam" id="PF00326">
    <property type="entry name" value="Peptidase_S9"/>
    <property type="match status" value="1"/>
</dbReference>
<dbReference type="AlphaFoldDB" id="M8DEV3"/>
<name>M8DEV3_9BACL</name>